<comment type="caution">
    <text evidence="5">The sequence shown here is derived from an EMBL/GenBank/DDBJ whole genome shotgun (WGS) entry which is preliminary data.</text>
</comment>
<dbReference type="CDD" id="cd01058">
    <property type="entry name" value="AAMH_B"/>
    <property type="match status" value="1"/>
</dbReference>
<dbReference type="RefSeq" id="WP_123224791.1">
    <property type="nucleotide sequence ID" value="NZ_RJSF01000046.1"/>
</dbReference>
<gene>
    <name evidence="5" type="ORF">EFL26_20635</name>
</gene>
<dbReference type="EMBL" id="RJSF01000046">
    <property type="protein sequence ID" value="RNM12209.1"/>
    <property type="molecule type" value="Genomic_DNA"/>
</dbReference>
<evidence type="ECO:0000256" key="2">
    <source>
        <dbReference type="ARBA" id="ARBA00023002"/>
    </source>
</evidence>
<dbReference type="EC" id="1.14.13.227" evidence="1"/>
<dbReference type="InterPro" id="IPR012078">
    <property type="entry name" value="MP_mOase_hydro"/>
</dbReference>
<dbReference type="Pfam" id="PF02332">
    <property type="entry name" value="Phenol_Hydrox"/>
    <property type="match status" value="1"/>
</dbReference>
<sequence>MAVYTAPKRTTLSGNRTFTWVKPQGKRPTEYEDLTVGQQSTPAQYAFQGWPVRFDDGRDPYTADATVVRCSDWYAFRDPNQTMQRPYIAGMNESEKALERSFAGAHAAGLFAFADEGWVRTGLAQHYMTYPFVEYGLFLALCYAEREALSDTTTFPIVFEAADKLRHLQGVVYYSFELEEAFPWFDDSTFMTAWMTDPVWQGARKAVENIIALNDWMEIVVAINLCFDRLFGDLAKVEYFSRFAAANGDVVTPILIASAEADSARTDRWTAALIEHLLDDPKHGSHNRTLINGWVEKWNAYALEACNAFAPVFDQATAQAATFATALDDVMRKQATYLEGLGLRVPAAA</sequence>
<accession>A0A3N0GIF0</accession>
<comment type="catalytic activity">
    <reaction evidence="4">
        <text>propane + NADH + O2 + H(+) = propan-2-ol + NAD(+) + H2O</text>
        <dbReference type="Rhea" id="RHEA:49992"/>
        <dbReference type="ChEBI" id="CHEBI:15377"/>
        <dbReference type="ChEBI" id="CHEBI:15378"/>
        <dbReference type="ChEBI" id="CHEBI:15379"/>
        <dbReference type="ChEBI" id="CHEBI:17824"/>
        <dbReference type="ChEBI" id="CHEBI:32879"/>
        <dbReference type="ChEBI" id="CHEBI:57540"/>
        <dbReference type="ChEBI" id="CHEBI:57945"/>
        <dbReference type="EC" id="1.14.13.227"/>
    </reaction>
</comment>
<dbReference type="Proteomes" id="UP000279994">
    <property type="component" value="Unassembled WGS sequence"/>
</dbReference>
<dbReference type="PIRSF" id="PIRSF000040">
    <property type="entry name" value="MMOH_comp"/>
    <property type="match status" value="1"/>
</dbReference>
<keyword evidence="2" id="KW-0560">Oxidoreductase</keyword>
<dbReference type="SUPFAM" id="SSF47240">
    <property type="entry name" value="Ferritin-like"/>
    <property type="match status" value="1"/>
</dbReference>
<dbReference type="AlphaFoldDB" id="A0A3N0GIF0"/>
<proteinExistence type="predicted"/>
<evidence type="ECO:0000256" key="1">
    <source>
        <dbReference type="ARBA" id="ARBA00012710"/>
    </source>
</evidence>
<reference evidence="5 6" key="1">
    <citation type="submission" date="2018-11" db="EMBL/GenBank/DDBJ databases">
        <authorList>
            <person name="Li F."/>
        </authorList>
    </citation>
    <scope>NUCLEOTIDE SEQUENCE [LARGE SCALE GENOMIC DNA]</scope>
    <source>
        <strain evidence="5 6">Gsoil 818</strain>
    </source>
</reference>
<evidence type="ECO:0000313" key="6">
    <source>
        <dbReference type="Proteomes" id="UP000279994"/>
    </source>
</evidence>
<name>A0A3N0GIF0_9ACTN</name>
<dbReference type="Gene3D" id="1.10.620.20">
    <property type="entry name" value="Ribonucleotide Reductase, subunit A"/>
    <property type="match status" value="1"/>
</dbReference>
<keyword evidence="6" id="KW-1185">Reference proteome</keyword>
<evidence type="ECO:0000256" key="4">
    <source>
        <dbReference type="ARBA" id="ARBA00048941"/>
    </source>
</evidence>
<dbReference type="InterPro" id="IPR009078">
    <property type="entry name" value="Ferritin-like_SF"/>
</dbReference>
<dbReference type="OrthoDB" id="9806768at2"/>
<protein>
    <recommendedName>
        <fullName evidence="1">propane 2-monooxygenase</fullName>
        <ecNumber evidence="1">1.14.13.227</ecNumber>
    </recommendedName>
</protein>
<keyword evidence="3 5" id="KW-0503">Monooxygenase</keyword>
<dbReference type="InterPro" id="IPR012348">
    <property type="entry name" value="RNR-like"/>
</dbReference>
<dbReference type="InterPro" id="IPR003430">
    <property type="entry name" value="Phenol_Hydrox"/>
</dbReference>
<evidence type="ECO:0000313" key="5">
    <source>
        <dbReference type="EMBL" id="RNM12209.1"/>
    </source>
</evidence>
<evidence type="ECO:0000256" key="3">
    <source>
        <dbReference type="ARBA" id="ARBA00023033"/>
    </source>
</evidence>
<organism evidence="5 6">
    <name type="scientific">Nocardioides pocheonensis</name>
    <dbReference type="NCBI Taxonomy" id="661485"/>
    <lineage>
        <taxon>Bacteria</taxon>
        <taxon>Bacillati</taxon>
        <taxon>Actinomycetota</taxon>
        <taxon>Actinomycetes</taxon>
        <taxon>Propionibacteriales</taxon>
        <taxon>Nocardioidaceae</taxon>
        <taxon>Nocardioides</taxon>
    </lineage>
</organism>
<dbReference type="GO" id="GO:0016709">
    <property type="term" value="F:oxidoreductase activity, acting on paired donors, with incorporation or reduction of molecular oxygen, NAD(P)H as one donor, and incorporation of one atom of oxygen"/>
    <property type="evidence" value="ECO:0007669"/>
    <property type="project" value="InterPro"/>
</dbReference>